<keyword evidence="1" id="KW-0472">Membrane</keyword>
<keyword evidence="3" id="KW-1185">Reference proteome</keyword>
<name>A0ABW8AQ77_9ACTN</name>
<feature type="transmembrane region" description="Helical" evidence="1">
    <location>
        <begin position="57"/>
        <end position="75"/>
    </location>
</feature>
<sequence>MVTRADTPTDGTTGDTADGETQLTARQKAGHVIGALVGLDMFTTLVTEANADEPTPWPVLVVIAVMALSIVGLLARSWVTGRRRPRRIATVLLALNALLAAPGLFVADVATWMRIDAGLTVVGTIAAIVLMFYPERRVARV</sequence>
<accession>A0ABW8AQ77</accession>
<keyword evidence="1" id="KW-0812">Transmembrane</keyword>
<feature type="transmembrane region" description="Helical" evidence="1">
    <location>
        <begin position="87"/>
        <end position="106"/>
    </location>
</feature>
<evidence type="ECO:0000313" key="2">
    <source>
        <dbReference type="EMBL" id="MFI7588519.1"/>
    </source>
</evidence>
<evidence type="ECO:0000256" key="1">
    <source>
        <dbReference type="SAM" id="Phobius"/>
    </source>
</evidence>
<reference evidence="2 3" key="1">
    <citation type="submission" date="2024-10" db="EMBL/GenBank/DDBJ databases">
        <title>The Natural Products Discovery Center: Release of the First 8490 Sequenced Strains for Exploring Actinobacteria Biosynthetic Diversity.</title>
        <authorList>
            <person name="Kalkreuter E."/>
            <person name="Kautsar S.A."/>
            <person name="Yang D."/>
            <person name="Bader C.D."/>
            <person name="Teijaro C.N."/>
            <person name="Fluegel L."/>
            <person name="Davis C.M."/>
            <person name="Simpson J.R."/>
            <person name="Lauterbach L."/>
            <person name="Steele A.D."/>
            <person name="Gui C."/>
            <person name="Meng S."/>
            <person name="Li G."/>
            <person name="Viehrig K."/>
            <person name="Ye F."/>
            <person name="Su P."/>
            <person name="Kiefer A.F."/>
            <person name="Nichols A."/>
            <person name="Cepeda A.J."/>
            <person name="Yan W."/>
            <person name="Fan B."/>
            <person name="Jiang Y."/>
            <person name="Adhikari A."/>
            <person name="Zheng C.-J."/>
            <person name="Schuster L."/>
            <person name="Cowan T.M."/>
            <person name="Smanski M.J."/>
            <person name="Chevrette M.G."/>
            <person name="De Carvalho L.P.S."/>
            <person name="Shen B."/>
        </authorList>
    </citation>
    <scope>NUCLEOTIDE SEQUENCE [LARGE SCALE GENOMIC DNA]</scope>
    <source>
        <strain evidence="2 3">NPDC049639</strain>
    </source>
</reference>
<proteinExistence type="predicted"/>
<dbReference type="Proteomes" id="UP001612915">
    <property type="component" value="Unassembled WGS sequence"/>
</dbReference>
<dbReference type="RefSeq" id="WP_398282302.1">
    <property type="nucleotide sequence ID" value="NZ_JBITLV010000005.1"/>
</dbReference>
<feature type="transmembrane region" description="Helical" evidence="1">
    <location>
        <begin position="112"/>
        <end position="133"/>
    </location>
</feature>
<organism evidence="2 3">
    <name type="scientific">Spongisporangium articulatum</name>
    <dbReference type="NCBI Taxonomy" id="3362603"/>
    <lineage>
        <taxon>Bacteria</taxon>
        <taxon>Bacillati</taxon>
        <taxon>Actinomycetota</taxon>
        <taxon>Actinomycetes</taxon>
        <taxon>Kineosporiales</taxon>
        <taxon>Kineosporiaceae</taxon>
        <taxon>Spongisporangium</taxon>
    </lineage>
</organism>
<evidence type="ECO:0000313" key="3">
    <source>
        <dbReference type="Proteomes" id="UP001612915"/>
    </source>
</evidence>
<keyword evidence="1" id="KW-1133">Transmembrane helix</keyword>
<evidence type="ECO:0008006" key="4">
    <source>
        <dbReference type="Google" id="ProtNLM"/>
    </source>
</evidence>
<protein>
    <recommendedName>
        <fullName evidence="4">Integral membrane protein</fullName>
    </recommendedName>
</protein>
<dbReference type="EMBL" id="JBITLV010000005">
    <property type="protein sequence ID" value="MFI7588519.1"/>
    <property type="molecule type" value="Genomic_DNA"/>
</dbReference>
<comment type="caution">
    <text evidence="2">The sequence shown here is derived from an EMBL/GenBank/DDBJ whole genome shotgun (WGS) entry which is preliminary data.</text>
</comment>
<gene>
    <name evidence="2" type="ORF">ACIB24_15725</name>
</gene>